<reference evidence="2 3" key="1">
    <citation type="submission" date="2009-09" db="EMBL/GenBank/DDBJ databases">
        <authorList>
            <person name="Weinstock G."/>
            <person name="Sodergren E."/>
            <person name="Clifton S."/>
            <person name="Fulton L."/>
            <person name="Fulton B."/>
            <person name="Courtney L."/>
            <person name="Fronick C."/>
            <person name="Harrison M."/>
            <person name="Strong C."/>
            <person name="Farmer C."/>
            <person name="Delahaunty K."/>
            <person name="Markovic C."/>
            <person name="Hall O."/>
            <person name="Minx P."/>
            <person name="Tomlinson C."/>
            <person name="Mitreva M."/>
            <person name="Nelson J."/>
            <person name="Hou S."/>
            <person name="Wollam A."/>
            <person name="Pepin K.H."/>
            <person name="Johnson M."/>
            <person name="Bhonagiri V."/>
            <person name="Nash W.E."/>
            <person name="Warren W."/>
            <person name="Chinwalla A."/>
            <person name="Mardis E.R."/>
            <person name="Wilson R.K."/>
        </authorList>
    </citation>
    <scope>NUCLEOTIDE SEQUENCE [LARGE SCALE GENOMIC DNA]</scope>
    <source>
        <strain evidence="3">ATCC 35185 / DSM 20758 / VPI D19B-28</strain>
    </source>
</reference>
<sequence length="92" mass="10732">MCLRRCCSRQKGFARSRYVFRGACIAEQKRNIMKRCEAMRKRNEKDNGANPSCHHFKWFCVRDGSPKGRDSEAGSVHDSPSRRERPENTNLK</sequence>
<dbReference type="EMBL" id="ACKP02000044">
    <property type="protein sequence ID" value="EEX76770.1"/>
    <property type="molecule type" value="Genomic_DNA"/>
</dbReference>
<comment type="caution">
    <text evidence="2">The sequence shown here is derived from an EMBL/GenBank/DDBJ whole genome shotgun (WGS) entry which is preliminary data.</text>
</comment>
<name>C9LWM2_SELS3</name>
<feature type="compositionally biased region" description="Basic and acidic residues" evidence="1">
    <location>
        <begin position="79"/>
        <end position="92"/>
    </location>
</feature>
<evidence type="ECO:0000313" key="2">
    <source>
        <dbReference type="EMBL" id="EEX76770.1"/>
    </source>
</evidence>
<feature type="region of interest" description="Disordered" evidence="1">
    <location>
        <begin position="66"/>
        <end position="92"/>
    </location>
</feature>
<organism evidence="2 3">
    <name type="scientific">Selenomonas sputigena (strain ATCC 35185 / DSM 20758 / CCUG 44933 / VPI D19B-28)</name>
    <dbReference type="NCBI Taxonomy" id="546271"/>
    <lineage>
        <taxon>Bacteria</taxon>
        <taxon>Bacillati</taxon>
        <taxon>Bacillota</taxon>
        <taxon>Negativicutes</taxon>
        <taxon>Selenomonadales</taxon>
        <taxon>Selenomonadaceae</taxon>
        <taxon>Selenomonas</taxon>
    </lineage>
</organism>
<dbReference type="Proteomes" id="UP000003505">
    <property type="component" value="Unassembled WGS sequence"/>
</dbReference>
<dbReference type="AlphaFoldDB" id="C9LWM2"/>
<evidence type="ECO:0000256" key="1">
    <source>
        <dbReference type="SAM" id="MobiDB-lite"/>
    </source>
</evidence>
<protein>
    <submittedName>
        <fullName evidence="2">Uncharacterized protein</fullName>
    </submittedName>
</protein>
<accession>C9LWM2</accession>
<evidence type="ECO:0000313" key="3">
    <source>
        <dbReference type="Proteomes" id="UP000003505"/>
    </source>
</evidence>
<gene>
    <name evidence="2" type="ORF">SELSPUOL_01877</name>
</gene>
<proteinExistence type="predicted"/>